<dbReference type="AlphaFoldDB" id="A0AA35W778"/>
<evidence type="ECO:0000256" key="15">
    <source>
        <dbReference type="RuleBase" id="RU000617"/>
    </source>
</evidence>
<keyword evidence="6" id="KW-0677">Repeat</keyword>
<dbReference type="InterPro" id="IPR012309">
    <property type="entry name" value="DNA_ligase_ATP-dep_C"/>
</dbReference>
<dbReference type="CDD" id="cd17722">
    <property type="entry name" value="BRCT_DNA_ligase_IV_rpt1"/>
    <property type="match status" value="1"/>
</dbReference>
<dbReference type="FunFam" id="3.40.50.10190:FF:000027">
    <property type="entry name" value="DNA ligase"/>
    <property type="match status" value="1"/>
</dbReference>
<proteinExistence type="inferred from homology"/>
<dbReference type="GO" id="GO:0006310">
    <property type="term" value="P:DNA recombination"/>
    <property type="evidence" value="ECO:0007669"/>
    <property type="project" value="UniProtKB-KW"/>
</dbReference>
<keyword evidence="4 15" id="KW-0436">Ligase</keyword>
<dbReference type="GO" id="GO:0003910">
    <property type="term" value="F:DNA ligase (ATP) activity"/>
    <property type="evidence" value="ECO:0007669"/>
    <property type="project" value="UniProtKB-EC"/>
</dbReference>
<reference evidence="19" key="1">
    <citation type="submission" date="2023-03" db="EMBL/GenBank/DDBJ databases">
        <authorList>
            <person name="Steffen K."/>
            <person name="Cardenas P."/>
        </authorList>
    </citation>
    <scope>NUCLEOTIDE SEQUENCE</scope>
</reference>
<evidence type="ECO:0000313" key="20">
    <source>
        <dbReference type="Proteomes" id="UP001174909"/>
    </source>
</evidence>
<evidence type="ECO:0000313" key="19">
    <source>
        <dbReference type="EMBL" id="CAI8009864.1"/>
    </source>
</evidence>
<keyword evidence="12 15" id="KW-0234">DNA repair</keyword>
<dbReference type="InterPro" id="IPR001357">
    <property type="entry name" value="BRCT_dom"/>
</dbReference>
<dbReference type="GO" id="GO:0046872">
    <property type="term" value="F:metal ion binding"/>
    <property type="evidence" value="ECO:0007669"/>
    <property type="project" value="UniProtKB-KW"/>
</dbReference>
<dbReference type="PROSITE" id="PS50160">
    <property type="entry name" value="DNA_LIGASE_A3"/>
    <property type="match status" value="1"/>
</dbReference>
<name>A0AA35W778_GEOBA</name>
<evidence type="ECO:0000256" key="7">
    <source>
        <dbReference type="ARBA" id="ARBA00022741"/>
    </source>
</evidence>
<evidence type="ECO:0000256" key="14">
    <source>
        <dbReference type="ARBA" id="ARBA00034003"/>
    </source>
</evidence>
<evidence type="ECO:0000256" key="6">
    <source>
        <dbReference type="ARBA" id="ARBA00022737"/>
    </source>
</evidence>
<feature type="domain" description="BRCT" evidence="18">
    <location>
        <begin position="418"/>
        <end position="507"/>
    </location>
</feature>
<dbReference type="Gene3D" id="3.30.470.30">
    <property type="entry name" value="DNA ligase/mRNA capping enzyme"/>
    <property type="match status" value="1"/>
</dbReference>
<dbReference type="InterPro" id="IPR000977">
    <property type="entry name" value="DNA_ligase_ATP-dep"/>
</dbReference>
<dbReference type="Proteomes" id="UP001174909">
    <property type="component" value="Unassembled WGS sequence"/>
</dbReference>
<evidence type="ECO:0000256" key="5">
    <source>
        <dbReference type="ARBA" id="ARBA00022723"/>
    </source>
</evidence>
<keyword evidence="20" id="KW-1185">Reference proteome</keyword>
<dbReference type="PANTHER" id="PTHR45997:SF1">
    <property type="entry name" value="DNA LIGASE 4"/>
    <property type="match status" value="1"/>
</dbReference>
<dbReference type="InterPro" id="IPR029710">
    <property type="entry name" value="LIG4"/>
</dbReference>
<comment type="catalytic activity">
    <reaction evidence="14 15">
        <text>ATP + (deoxyribonucleotide)n-3'-hydroxyl + 5'-phospho-(deoxyribonucleotide)m = (deoxyribonucleotide)n+m + AMP + diphosphate.</text>
        <dbReference type="EC" id="6.5.1.1"/>
    </reaction>
</comment>
<evidence type="ECO:0000259" key="17">
    <source>
        <dbReference type="PROSITE" id="PS50160"/>
    </source>
</evidence>
<evidence type="ECO:0000256" key="13">
    <source>
        <dbReference type="ARBA" id="ARBA00023242"/>
    </source>
</evidence>
<dbReference type="GO" id="GO:0005958">
    <property type="term" value="C:DNA-dependent protein kinase-DNA ligase 4 complex"/>
    <property type="evidence" value="ECO:0007669"/>
    <property type="project" value="TreeGrafter"/>
</dbReference>
<dbReference type="SMART" id="SM00292">
    <property type="entry name" value="BRCT"/>
    <property type="match status" value="2"/>
</dbReference>
<evidence type="ECO:0000256" key="1">
    <source>
        <dbReference type="ARBA" id="ARBA00001946"/>
    </source>
</evidence>
<comment type="subcellular location">
    <subcellularLocation>
        <location evidence="2">Nucleus</location>
    </subcellularLocation>
</comment>
<dbReference type="InterPro" id="IPR016059">
    <property type="entry name" value="DNA_ligase_ATP-dep_CS"/>
</dbReference>
<evidence type="ECO:0000256" key="9">
    <source>
        <dbReference type="ARBA" id="ARBA00022840"/>
    </source>
</evidence>
<dbReference type="CDD" id="cd07903">
    <property type="entry name" value="Adenylation_DNA_ligase_IV"/>
    <property type="match status" value="1"/>
</dbReference>
<dbReference type="Gene3D" id="3.40.50.10190">
    <property type="entry name" value="BRCT domain"/>
    <property type="match status" value="2"/>
</dbReference>
<organism evidence="19 20">
    <name type="scientific">Geodia barretti</name>
    <name type="common">Barrett's horny sponge</name>
    <dbReference type="NCBI Taxonomy" id="519541"/>
    <lineage>
        <taxon>Eukaryota</taxon>
        <taxon>Metazoa</taxon>
        <taxon>Porifera</taxon>
        <taxon>Demospongiae</taxon>
        <taxon>Heteroscleromorpha</taxon>
        <taxon>Tetractinellida</taxon>
        <taxon>Astrophorina</taxon>
        <taxon>Geodiidae</taxon>
        <taxon>Geodia</taxon>
    </lineage>
</organism>
<keyword evidence="8 15" id="KW-0227">DNA damage</keyword>
<evidence type="ECO:0000256" key="11">
    <source>
        <dbReference type="ARBA" id="ARBA00023172"/>
    </source>
</evidence>
<dbReference type="InterPro" id="IPR021536">
    <property type="entry name" value="DNA_ligase_IV_dom"/>
</dbReference>
<dbReference type="SUPFAM" id="SSF50249">
    <property type="entry name" value="Nucleic acid-binding proteins"/>
    <property type="match status" value="1"/>
</dbReference>
<dbReference type="Pfam" id="PF01068">
    <property type="entry name" value="DNA_ligase_A_M"/>
    <property type="match status" value="1"/>
</dbReference>
<evidence type="ECO:0000256" key="8">
    <source>
        <dbReference type="ARBA" id="ARBA00022763"/>
    </source>
</evidence>
<keyword evidence="7 15" id="KW-0547">Nucleotide-binding</keyword>
<keyword evidence="13" id="KW-0539">Nucleus</keyword>
<dbReference type="Pfam" id="PF04679">
    <property type="entry name" value="DNA_ligase_A_C"/>
    <property type="match status" value="1"/>
</dbReference>
<dbReference type="GO" id="GO:0006303">
    <property type="term" value="P:double-strand break repair via nonhomologous end joining"/>
    <property type="evidence" value="ECO:0007669"/>
    <property type="project" value="TreeGrafter"/>
</dbReference>
<feature type="domain" description="ATP-dependent DNA ligase family profile" evidence="17">
    <location>
        <begin position="119"/>
        <end position="246"/>
    </location>
</feature>
<evidence type="ECO:0000256" key="10">
    <source>
        <dbReference type="ARBA" id="ARBA00022842"/>
    </source>
</evidence>
<dbReference type="GO" id="GO:0071897">
    <property type="term" value="P:DNA biosynthetic process"/>
    <property type="evidence" value="ECO:0007669"/>
    <property type="project" value="InterPro"/>
</dbReference>
<dbReference type="GO" id="GO:0005524">
    <property type="term" value="F:ATP binding"/>
    <property type="evidence" value="ECO:0007669"/>
    <property type="project" value="UniProtKB-KW"/>
</dbReference>
<protein>
    <recommendedName>
        <fullName evidence="15">DNA ligase</fullName>
        <ecNumber evidence="15">6.5.1.1</ecNumber>
    </recommendedName>
</protein>
<dbReference type="InterPro" id="IPR012310">
    <property type="entry name" value="DNA_ligase_ATP-dep_cent"/>
</dbReference>
<dbReference type="EC" id="6.5.1.1" evidence="15"/>
<dbReference type="PROSITE" id="PS00697">
    <property type="entry name" value="DNA_LIGASE_A1"/>
    <property type="match status" value="1"/>
</dbReference>
<sequence>MLGQRATIDQVMKLMDNGPFYLETKFDGDRIQLHRQGNSYRYFSRSSKDYTTSFGASPYEGSFTPMIHDAFNSKVKGCILDGEMVGWDAETEIFLPKGDHVDVKTIGRDEDSGIGIQQCFVVFDVLMVNDTNFANRPLSERAEQLKKVFEPVKGYIHLVHRRGATTKEEVVTALNEAIDQREEGLLVKNPASTYCPDKRKGSGWVKIKPEYVDSLSDQLDVLIIGGYFGEGRRAGMVSHFLCGVAVPPGMPGDKPSIFQSFCKVGSGYTLTELRDLGLKLKPHWQKFDGKRVPDCLALPAGSREKPDVWIPPSKSCIVQIRAAEIVTSERYRTGCTLRFPRVEKVRADKEYFDCMTTDELEQLKNMASGRLAHSHYDDEADGGVAPGKKKRRALGVRVERPKGVAANFRPTDTSDIQEVSSMFGGREFCVVNGTRDFSKEEMEKKIVEHGGCLVQNPGSETYCVLVARLIVRASSIISTGLYDVVKASWLSECLETQQFLSFEPRHMISASPHTTAKFAELYDQYGDSYTDDVTEEGLREIFMKVAEIGGERLRVTREEIAEMESRYFPNSSPGGLFRQCKVYLDRYSTVGKQETAIEACPLELTGLELQMYGAEVARDFDETVTHVVFDKDDLRRIPELRRLERNHAKKHHFVTMEWVRDSIEYPPKSNWLCQPLHTSGQTNSCAQDFSYASPENRVLGRAHSSNSVVTR</sequence>
<comment type="caution">
    <text evidence="19">The sequence shown here is derived from an EMBL/GenBank/DDBJ whole genome shotgun (WGS) entry which is preliminary data.</text>
</comment>
<dbReference type="Gene3D" id="2.40.50.140">
    <property type="entry name" value="Nucleic acid-binding proteins"/>
    <property type="match status" value="1"/>
</dbReference>
<comment type="cofactor">
    <cofactor evidence="1">
        <name>Mg(2+)</name>
        <dbReference type="ChEBI" id="CHEBI:18420"/>
    </cofactor>
</comment>
<dbReference type="FunFam" id="2.40.50.140:FF:000150">
    <property type="entry name" value="DNA ligase"/>
    <property type="match status" value="1"/>
</dbReference>
<dbReference type="Pfam" id="PF00533">
    <property type="entry name" value="BRCT"/>
    <property type="match status" value="2"/>
</dbReference>
<dbReference type="PROSITE" id="PS50172">
    <property type="entry name" value="BRCT"/>
    <property type="match status" value="2"/>
</dbReference>
<dbReference type="PANTHER" id="PTHR45997">
    <property type="entry name" value="DNA LIGASE 4"/>
    <property type="match status" value="1"/>
</dbReference>
<dbReference type="EMBL" id="CASHTH010000997">
    <property type="protein sequence ID" value="CAI8009864.1"/>
    <property type="molecule type" value="Genomic_DNA"/>
</dbReference>
<dbReference type="InterPro" id="IPR012340">
    <property type="entry name" value="NA-bd_OB-fold"/>
</dbReference>
<dbReference type="CDD" id="cd07968">
    <property type="entry name" value="OBF_DNA_ligase_IV"/>
    <property type="match status" value="1"/>
</dbReference>
<gene>
    <name evidence="19" type="ORF">GBAR_LOCUS6572</name>
</gene>
<dbReference type="NCBIfam" id="TIGR00574">
    <property type="entry name" value="dnl1"/>
    <property type="match status" value="1"/>
</dbReference>
<dbReference type="InterPro" id="IPR036420">
    <property type="entry name" value="BRCT_dom_sf"/>
</dbReference>
<dbReference type="SUPFAM" id="SSF52113">
    <property type="entry name" value="BRCT domain"/>
    <property type="match status" value="2"/>
</dbReference>
<keyword evidence="11 15" id="KW-0233">DNA recombination</keyword>
<dbReference type="InterPro" id="IPR044125">
    <property type="entry name" value="Adenylation_DNA_ligase_IV"/>
</dbReference>
<dbReference type="GO" id="GO:0032807">
    <property type="term" value="C:DNA ligase IV complex"/>
    <property type="evidence" value="ECO:0007669"/>
    <property type="project" value="TreeGrafter"/>
</dbReference>
<feature type="domain" description="BRCT" evidence="18">
    <location>
        <begin position="609"/>
        <end position="664"/>
    </location>
</feature>
<evidence type="ECO:0000256" key="16">
    <source>
        <dbReference type="RuleBase" id="RU004196"/>
    </source>
</evidence>
<accession>A0AA35W778</accession>
<keyword evidence="10" id="KW-0460">Magnesium</keyword>
<evidence type="ECO:0000256" key="2">
    <source>
        <dbReference type="ARBA" id="ARBA00004123"/>
    </source>
</evidence>
<evidence type="ECO:0000256" key="12">
    <source>
        <dbReference type="ARBA" id="ARBA00023204"/>
    </source>
</evidence>
<evidence type="ECO:0000256" key="3">
    <source>
        <dbReference type="ARBA" id="ARBA00007572"/>
    </source>
</evidence>
<comment type="similarity">
    <text evidence="3 16">Belongs to the ATP-dependent DNA ligase family.</text>
</comment>
<keyword evidence="9 15" id="KW-0067">ATP-binding</keyword>
<dbReference type="Pfam" id="PF11411">
    <property type="entry name" value="DNA_ligase_IV"/>
    <property type="match status" value="1"/>
</dbReference>
<dbReference type="SUPFAM" id="SSF56091">
    <property type="entry name" value="DNA ligase/mRNA capping enzyme, catalytic domain"/>
    <property type="match status" value="1"/>
</dbReference>
<dbReference type="GO" id="GO:0006297">
    <property type="term" value="P:nucleotide-excision repair, DNA gap filling"/>
    <property type="evidence" value="ECO:0007669"/>
    <property type="project" value="TreeGrafter"/>
</dbReference>
<keyword evidence="5" id="KW-0479">Metal-binding</keyword>
<evidence type="ECO:0000259" key="18">
    <source>
        <dbReference type="PROSITE" id="PS50172"/>
    </source>
</evidence>
<dbReference type="GO" id="GO:0003677">
    <property type="term" value="F:DNA binding"/>
    <property type="evidence" value="ECO:0007669"/>
    <property type="project" value="InterPro"/>
</dbReference>
<evidence type="ECO:0000256" key="4">
    <source>
        <dbReference type="ARBA" id="ARBA00022598"/>
    </source>
</evidence>